<evidence type="ECO:0000256" key="1">
    <source>
        <dbReference type="SAM" id="Phobius"/>
    </source>
</evidence>
<organism evidence="2 3">
    <name type="scientific">Gigaspora margarita</name>
    <dbReference type="NCBI Taxonomy" id="4874"/>
    <lineage>
        <taxon>Eukaryota</taxon>
        <taxon>Fungi</taxon>
        <taxon>Fungi incertae sedis</taxon>
        <taxon>Mucoromycota</taxon>
        <taxon>Glomeromycotina</taxon>
        <taxon>Glomeromycetes</taxon>
        <taxon>Diversisporales</taxon>
        <taxon>Gigasporaceae</taxon>
        <taxon>Gigaspora</taxon>
    </lineage>
</organism>
<accession>A0ABN7UVF0</accession>
<keyword evidence="1" id="KW-0472">Membrane</keyword>
<reference evidence="2 3" key="1">
    <citation type="submission" date="2021-06" db="EMBL/GenBank/DDBJ databases">
        <authorList>
            <person name="Kallberg Y."/>
            <person name="Tangrot J."/>
            <person name="Rosling A."/>
        </authorList>
    </citation>
    <scope>NUCLEOTIDE SEQUENCE [LARGE SCALE GENOMIC DNA]</scope>
    <source>
        <strain evidence="2 3">120-4 pot B 10/14</strain>
    </source>
</reference>
<protein>
    <submittedName>
        <fullName evidence="2">22161_t:CDS:1</fullName>
    </submittedName>
</protein>
<gene>
    <name evidence="2" type="ORF">GMARGA_LOCUS10594</name>
</gene>
<keyword evidence="1" id="KW-0812">Transmembrane</keyword>
<feature type="transmembrane region" description="Helical" evidence="1">
    <location>
        <begin position="137"/>
        <end position="156"/>
    </location>
</feature>
<evidence type="ECO:0000313" key="3">
    <source>
        <dbReference type="Proteomes" id="UP000789901"/>
    </source>
</evidence>
<dbReference type="EMBL" id="CAJVQB010005963">
    <property type="protein sequence ID" value="CAG8674120.1"/>
    <property type="molecule type" value="Genomic_DNA"/>
</dbReference>
<feature type="transmembrane region" description="Helical" evidence="1">
    <location>
        <begin position="37"/>
        <end position="58"/>
    </location>
</feature>
<name>A0ABN7UVF0_GIGMA</name>
<keyword evidence="3" id="KW-1185">Reference proteome</keyword>
<feature type="transmembrane region" description="Helical" evidence="1">
    <location>
        <begin position="70"/>
        <end position="89"/>
    </location>
</feature>
<proteinExistence type="predicted"/>
<evidence type="ECO:0000313" key="2">
    <source>
        <dbReference type="EMBL" id="CAG8674120.1"/>
    </source>
</evidence>
<keyword evidence="1" id="KW-1133">Transmembrane helix</keyword>
<feature type="transmembrane region" description="Helical" evidence="1">
    <location>
        <begin position="109"/>
        <end position="125"/>
    </location>
</feature>
<comment type="caution">
    <text evidence="2">The sequence shown here is derived from an EMBL/GenBank/DDBJ whole genome shotgun (WGS) entry which is preliminary data.</text>
</comment>
<sequence>MDHKLKSIVFEPTYNSVNDTFECKQGTYYQETSHTTIISQISGFGNIAGLIFNITFYGVTSRLKFRTTCIVDDILILTCLLTPMFSWFFTAKVAWVVFDLEGLSFLTDLAYLGLSSTLLIPYIIPQKKRYRFVLKRIFFLVIFVSVVECFFEYALYCTPRNVDTIFFFILTTVLTRSISSFFSNDREVKVKDIKKYGKLAKDKSLDMYKFVFLHINDYEKVSNFLGHQRLYLEIEKDNVKALEYAKKVKDFYVNKEYDEIIKFYLEQLSNENRFFVAKKRDNSKEDLSIVEKIIFEKFQRPIGKRVLKEKVEKFEKNKKNIPGTKIIAEELVKHARVYANILEMGLFQYITYSHRSRKEVSMPKKINDTGKNNDGIKIEIKATEVVWIVIPELMESYEKDVTYEEKLNAEIKYCEEIEKMLNGKQDEEEEILNDKFADD</sequence>
<dbReference type="Proteomes" id="UP000789901">
    <property type="component" value="Unassembled WGS sequence"/>
</dbReference>